<evidence type="ECO:0000256" key="1">
    <source>
        <dbReference type="SAM" id="MobiDB-lite"/>
    </source>
</evidence>
<keyword evidence="3" id="KW-1185">Reference proteome</keyword>
<dbReference type="Gene3D" id="6.10.250.660">
    <property type="match status" value="1"/>
</dbReference>
<name>A0ABT8K3M2_9MICC</name>
<dbReference type="NCBIfam" id="TIGR03544">
    <property type="entry name" value="DivI1A_domain"/>
    <property type="match status" value="1"/>
</dbReference>
<sequence>MTIFLVILAILLMGATAVLASGRPLPAPLQHIGVGSRAASGAGSGGHDDDSPRSGGMGLVEPVASLPPVLLPDTPSARDVDAVRFGLGLRGYRMDQVDEVLDRLAAALEERDAVIRDLRSQLAGKDAG</sequence>
<proteinExistence type="predicted"/>
<protein>
    <submittedName>
        <fullName evidence="2">DivIVA domain-containing protein</fullName>
    </submittedName>
</protein>
<dbReference type="Proteomes" id="UP001174209">
    <property type="component" value="Unassembled WGS sequence"/>
</dbReference>
<gene>
    <name evidence="2" type="ORF">P5G52_08760</name>
</gene>
<feature type="region of interest" description="Disordered" evidence="1">
    <location>
        <begin position="35"/>
        <end position="59"/>
    </location>
</feature>
<dbReference type="RefSeq" id="WP_301226573.1">
    <property type="nucleotide sequence ID" value="NZ_JAROCG010000001.1"/>
</dbReference>
<comment type="caution">
    <text evidence="2">The sequence shown here is derived from an EMBL/GenBank/DDBJ whole genome shotgun (WGS) entry which is preliminary data.</text>
</comment>
<accession>A0ABT8K3M2</accession>
<reference evidence="2" key="1">
    <citation type="submission" date="2023-06" db="EMBL/GenBank/DDBJ databases">
        <title>MT1 and MT2 Draft Genomes of Novel Species.</title>
        <authorList>
            <person name="Venkateswaran K."/>
        </authorList>
    </citation>
    <scope>NUCLEOTIDE SEQUENCE</scope>
    <source>
        <strain evidence="2">IIF3SC-B10</strain>
    </source>
</reference>
<organism evidence="2 3">
    <name type="scientific">Arthrobacter burdickii</name>
    <dbReference type="NCBI Taxonomy" id="3035920"/>
    <lineage>
        <taxon>Bacteria</taxon>
        <taxon>Bacillati</taxon>
        <taxon>Actinomycetota</taxon>
        <taxon>Actinomycetes</taxon>
        <taxon>Micrococcales</taxon>
        <taxon>Micrococcaceae</taxon>
        <taxon>Arthrobacter</taxon>
    </lineage>
</organism>
<evidence type="ECO:0000313" key="2">
    <source>
        <dbReference type="EMBL" id="MDN4610964.1"/>
    </source>
</evidence>
<dbReference type="InterPro" id="IPR019933">
    <property type="entry name" value="DivIVA_domain"/>
</dbReference>
<evidence type="ECO:0000313" key="3">
    <source>
        <dbReference type="Proteomes" id="UP001174209"/>
    </source>
</evidence>
<dbReference type="EMBL" id="JAROCG010000001">
    <property type="protein sequence ID" value="MDN4610964.1"/>
    <property type="molecule type" value="Genomic_DNA"/>
</dbReference>